<keyword evidence="1" id="KW-0040">ANK repeat</keyword>
<dbReference type="Pfam" id="PF12796">
    <property type="entry name" value="Ank_2"/>
    <property type="match status" value="1"/>
</dbReference>
<keyword evidence="2" id="KW-0812">Transmembrane</keyword>
<feature type="signal peptide" evidence="3">
    <location>
        <begin position="1"/>
        <end position="22"/>
    </location>
</feature>
<feature type="non-terminal residue" evidence="4">
    <location>
        <position position="228"/>
    </location>
</feature>
<dbReference type="AlphaFoldDB" id="A0A7J9FAE0"/>
<evidence type="ECO:0000313" key="4">
    <source>
        <dbReference type="EMBL" id="MBA0782247.1"/>
    </source>
</evidence>
<keyword evidence="2" id="KW-1133">Transmembrane helix</keyword>
<evidence type="ECO:0000256" key="1">
    <source>
        <dbReference type="PROSITE-ProRule" id="PRU00023"/>
    </source>
</evidence>
<keyword evidence="2" id="KW-0472">Membrane</keyword>
<gene>
    <name evidence="4" type="ORF">Gotri_003105</name>
</gene>
<dbReference type="SUPFAM" id="SSF48403">
    <property type="entry name" value="Ankyrin repeat"/>
    <property type="match status" value="1"/>
</dbReference>
<dbReference type="InterPro" id="IPR002110">
    <property type="entry name" value="Ankyrin_rpt"/>
</dbReference>
<evidence type="ECO:0000313" key="5">
    <source>
        <dbReference type="Proteomes" id="UP000593568"/>
    </source>
</evidence>
<dbReference type="InterPro" id="IPR036770">
    <property type="entry name" value="Ankyrin_rpt-contain_sf"/>
</dbReference>
<evidence type="ECO:0000256" key="2">
    <source>
        <dbReference type="SAM" id="Phobius"/>
    </source>
</evidence>
<keyword evidence="3" id="KW-0732">Signal</keyword>
<dbReference type="PANTHER" id="PTHR33128">
    <property type="entry name" value="OS05G0103400 PROTEIN"/>
    <property type="match status" value="1"/>
</dbReference>
<proteinExistence type="predicted"/>
<dbReference type="Gene3D" id="1.25.40.20">
    <property type="entry name" value="Ankyrin repeat-containing domain"/>
    <property type="match status" value="1"/>
</dbReference>
<comment type="caution">
    <text evidence="4">The sequence shown here is derived from an EMBL/GenBank/DDBJ whole genome shotgun (WGS) entry which is preliminary data.</text>
</comment>
<name>A0A7J9FAE0_9ROSI</name>
<feature type="chain" id="PRO_5029896571" evidence="3">
    <location>
        <begin position="23"/>
        <end position="228"/>
    </location>
</feature>
<dbReference type="InterPro" id="IPR021775">
    <property type="entry name" value="DUF3339"/>
</dbReference>
<dbReference type="Proteomes" id="UP000593568">
    <property type="component" value="Unassembled WGS sequence"/>
</dbReference>
<feature type="transmembrane region" description="Helical" evidence="2">
    <location>
        <begin position="40"/>
        <end position="62"/>
    </location>
</feature>
<keyword evidence="5" id="KW-1185">Reference proteome</keyword>
<organism evidence="4 5">
    <name type="scientific">Gossypium trilobum</name>
    <dbReference type="NCBI Taxonomy" id="34281"/>
    <lineage>
        <taxon>Eukaryota</taxon>
        <taxon>Viridiplantae</taxon>
        <taxon>Streptophyta</taxon>
        <taxon>Embryophyta</taxon>
        <taxon>Tracheophyta</taxon>
        <taxon>Spermatophyta</taxon>
        <taxon>Magnoliopsida</taxon>
        <taxon>eudicotyledons</taxon>
        <taxon>Gunneridae</taxon>
        <taxon>Pentapetalae</taxon>
        <taxon>rosids</taxon>
        <taxon>malvids</taxon>
        <taxon>Malvales</taxon>
        <taxon>Malvaceae</taxon>
        <taxon>Malvoideae</taxon>
        <taxon>Gossypium</taxon>
    </lineage>
</organism>
<dbReference type="SMART" id="SM00248">
    <property type="entry name" value="ANK"/>
    <property type="match status" value="1"/>
</dbReference>
<dbReference type="PROSITE" id="PS50297">
    <property type="entry name" value="ANK_REP_REGION"/>
    <property type="match status" value="1"/>
</dbReference>
<dbReference type="EMBL" id="JABEZW010000012">
    <property type="protein sequence ID" value="MBA0782247.1"/>
    <property type="molecule type" value="Genomic_DNA"/>
</dbReference>
<dbReference type="Pfam" id="PF11820">
    <property type="entry name" value="DUF3339"/>
    <property type="match status" value="1"/>
</dbReference>
<sequence>MSDWGPIIVALVLFVLLTPGLLFQVPGHHRCVEFGNFKTSGASVLVHSLLYFGLICVFLLAIKQKVKLKTSIITRGLESLKTPNHDNVLHVNLSTTDCIGNRTRSDFIEQILSKCPSLLLQANGKGQTPLHVAARYAHSAIVKLLIKSCAKATDGDLEKLGMDQVNAVRAMLRIRDQESNTTLHEAAGCGNVEVTIKGRDHRDPHGHGRTTLLAAVMAVDGGQFEQHR</sequence>
<reference evidence="4 5" key="1">
    <citation type="journal article" date="2019" name="Genome Biol. Evol.">
        <title>Insights into the evolution of the New World diploid cottons (Gossypium, subgenus Houzingenia) based on genome sequencing.</title>
        <authorList>
            <person name="Grover C.E."/>
            <person name="Arick M.A. 2nd"/>
            <person name="Thrash A."/>
            <person name="Conover J.L."/>
            <person name="Sanders W.S."/>
            <person name="Peterson D.G."/>
            <person name="Frelichowski J.E."/>
            <person name="Scheffler J.A."/>
            <person name="Scheffler B.E."/>
            <person name="Wendel J.F."/>
        </authorList>
    </citation>
    <scope>NUCLEOTIDE SEQUENCE [LARGE SCALE GENOMIC DNA]</scope>
    <source>
        <strain evidence="4">8</strain>
        <tissue evidence="4">Leaf</tissue>
    </source>
</reference>
<dbReference type="PANTHER" id="PTHR33128:SF55">
    <property type="entry name" value="TRANSMEMBRANE PROTEIN"/>
    <property type="match status" value="1"/>
</dbReference>
<dbReference type="PROSITE" id="PS50088">
    <property type="entry name" value="ANK_REPEAT"/>
    <property type="match status" value="1"/>
</dbReference>
<feature type="repeat" description="ANK" evidence="1">
    <location>
        <begin position="125"/>
        <end position="157"/>
    </location>
</feature>
<protein>
    <submittedName>
        <fullName evidence="4">Uncharacterized protein</fullName>
    </submittedName>
</protein>
<evidence type="ECO:0000256" key="3">
    <source>
        <dbReference type="SAM" id="SignalP"/>
    </source>
</evidence>
<accession>A0A7J9FAE0</accession>